<evidence type="ECO:0000256" key="1">
    <source>
        <dbReference type="ARBA" id="ARBA00022679"/>
    </source>
</evidence>
<name>A0ABY3WCL4_9MICC</name>
<keyword evidence="1" id="KW-0808">Transferase</keyword>
<evidence type="ECO:0000313" key="4">
    <source>
        <dbReference type="EMBL" id="UNK47182.1"/>
    </source>
</evidence>
<keyword evidence="5" id="KW-1185">Reference proteome</keyword>
<proteinExistence type="predicted"/>
<dbReference type="Gene3D" id="3.40.250.10">
    <property type="entry name" value="Rhodanese-like domain"/>
    <property type="match status" value="2"/>
</dbReference>
<feature type="domain" description="Rhodanese" evidence="3">
    <location>
        <begin position="16"/>
        <end position="136"/>
    </location>
</feature>
<keyword evidence="2" id="KW-0677">Repeat</keyword>
<dbReference type="CDD" id="cd01448">
    <property type="entry name" value="TST_Repeat_1"/>
    <property type="match status" value="1"/>
</dbReference>
<dbReference type="InterPro" id="IPR036873">
    <property type="entry name" value="Rhodanese-like_dom_sf"/>
</dbReference>
<evidence type="ECO:0000313" key="5">
    <source>
        <dbReference type="Proteomes" id="UP000829069"/>
    </source>
</evidence>
<accession>A0ABY3WCL4</accession>
<dbReference type="PROSITE" id="PS00380">
    <property type="entry name" value="RHODANESE_1"/>
    <property type="match status" value="1"/>
</dbReference>
<protein>
    <submittedName>
        <fullName evidence="4">Sulfurtransferase</fullName>
    </submittedName>
</protein>
<dbReference type="EMBL" id="CP093326">
    <property type="protein sequence ID" value="UNK47182.1"/>
    <property type="molecule type" value="Genomic_DNA"/>
</dbReference>
<dbReference type="InterPro" id="IPR001763">
    <property type="entry name" value="Rhodanese-like_dom"/>
</dbReference>
<dbReference type="Pfam" id="PF00581">
    <property type="entry name" value="Rhodanese"/>
    <property type="match status" value="2"/>
</dbReference>
<sequence>MRTLMDVQTLRERMISGQRTVLLDVRWKLGDRDGDGQRRYRQAHIPGAVYVDLPSQLASAPSAAGGRHPLPEPEAFREAARDWGINNDDVVVAYDDNGGLSAARVWWLLRDGGFDAVYLLDGGLAAWRAEGYELDNGDELASLGNVQLGSGRMPRLELDDVLDFAGTSLLLDARAAERYRGEQEPVDPRAGHIPGAVNAPTTENLAPGGQFLPAAELAARFKDLGADGRDVAVYCGSGINAAHQIAALAEAGIDAALFPGSWSQWCGHPDLPIATGATP</sequence>
<feature type="domain" description="Rhodanese" evidence="3">
    <location>
        <begin position="164"/>
        <end position="274"/>
    </location>
</feature>
<dbReference type="PROSITE" id="PS50206">
    <property type="entry name" value="RHODANESE_3"/>
    <property type="match status" value="2"/>
</dbReference>
<dbReference type="InterPro" id="IPR045078">
    <property type="entry name" value="TST/MPST-like"/>
</dbReference>
<dbReference type="PANTHER" id="PTHR11364:SF27">
    <property type="entry name" value="SULFURTRANSFERASE"/>
    <property type="match status" value="1"/>
</dbReference>
<dbReference type="RefSeq" id="WP_241914998.1">
    <property type="nucleotide sequence ID" value="NZ_CP093326.1"/>
</dbReference>
<dbReference type="SMART" id="SM00450">
    <property type="entry name" value="RHOD"/>
    <property type="match status" value="2"/>
</dbReference>
<evidence type="ECO:0000259" key="3">
    <source>
        <dbReference type="PROSITE" id="PS50206"/>
    </source>
</evidence>
<dbReference type="PANTHER" id="PTHR11364">
    <property type="entry name" value="THIOSULFATE SULFERTANSFERASE"/>
    <property type="match status" value="1"/>
</dbReference>
<gene>
    <name evidence="4" type="ORF">MNQ99_07525</name>
</gene>
<dbReference type="CDD" id="cd01449">
    <property type="entry name" value="TST_Repeat_2"/>
    <property type="match status" value="1"/>
</dbReference>
<dbReference type="SUPFAM" id="SSF52821">
    <property type="entry name" value="Rhodanese/Cell cycle control phosphatase"/>
    <property type="match status" value="2"/>
</dbReference>
<dbReference type="Proteomes" id="UP000829069">
    <property type="component" value="Chromosome"/>
</dbReference>
<evidence type="ECO:0000256" key="2">
    <source>
        <dbReference type="ARBA" id="ARBA00022737"/>
    </source>
</evidence>
<reference evidence="4 5" key="1">
    <citation type="submission" date="2022-03" db="EMBL/GenBank/DDBJ databases">
        <title>Isotopic signatures of nitrous oxide derived from detoxification processes.</title>
        <authorList>
            <person name="Behrendt U."/>
            <person name="Buchen C."/>
            <person name="Well R."/>
            <person name="Ulrich A."/>
            <person name="Rohe L."/>
            <person name="Kolb S."/>
            <person name="Schloter M."/>
            <person name="Horn M.A."/>
            <person name="Augustin J."/>
        </authorList>
    </citation>
    <scope>NUCLEOTIDE SEQUENCE [LARGE SCALE GENOMIC DNA]</scope>
    <source>
        <strain evidence="4 5">S4-C24</strain>
    </source>
</reference>
<dbReference type="InterPro" id="IPR001307">
    <property type="entry name" value="Thiosulphate_STrfase_CS"/>
</dbReference>
<organism evidence="4 5">
    <name type="scientific">Arthrobacter sulfonylureivorans</name>
    <dbReference type="NCBI Taxonomy" id="2486855"/>
    <lineage>
        <taxon>Bacteria</taxon>
        <taxon>Bacillati</taxon>
        <taxon>Actinomycetota</taxon>
        <taxon>Actinomycetes</taxon>
        <taxon>Micrococcales</taxon>
        <taxon>Micrococcaceae</taxon>
        <taxon>Arthrobacter</taxon>
    </lineage>
</organism>